<reference evidence="1 2" key="1">
    <citation type="submission" date="2016-03" db="EMBL/GenBank/DDBJ databases">
        <authorList>
            <person name="Ploux O."/>
        </authorList>
    </citation>
    <scope>NUCLEOTIDE SEQUENCE [LARGE SCALE GENOMIC DNA]</scope>
    <source>
        <strain evidence="1 2">R0</strain>
    </source>
</reference>
<dbReference type="OrthoDB" id="5295919at2"/>
<name>A0A150WSQ5_BDEBC</name>
<evidence type="ECO:0000313" key="2">
    <source>
        <dbReference type="Proteomes" id="UP000075320"/>
    </source>
</evidence>
<keyword evidence="2" id="KW-1185">Reference proteome</keyword>
<proteinExistence type="predicted"/>
<evidence type="ECO:0000313" key="1">
    <source>
        <dbReference type="EMBL" id="KYG67235.1"/>
    </source>
</evidence>
<comment type="caution">
    <text evidence="1">The sequence shown here is derived from an EMBL/GenBank/DDBJ whole genome shotgun (WGS) entry which is preliminary data.</text>
</comment>
<dbReference type="RefSeq" id="WP_061834810.1">
    <property type="nucleotide sequence ID" value="NZ_LUKE01000001.1"/>
</dbReference>
<sequence length="78" mass="8672">MASRAFLKSLKKGQILRATIEEIQSAQILCNFEGELLLVGNHTGKSFRKGEPISLQVIHIDPLQFQIFSGSGSFQRVI</sequence>
<gene>
    <name evidence="1" type="ORF">AZI86_09525</name>
</gene>
<dbReference type="EMBL" id="LUKE01000001">
    <property type="protein sequence ID" value="KYG67235.1"/>
    <property type="molecule type" value="Genomic_DNA"/>
</dbReference>
<protein>
    <recommendedName>
        <fullName evidence="3">Transport-associated OB type 2 domain-containing protein</fullName>
    </recommendedName>
</protein>
<organism evidence="1 2">
    <name type="scientific">Bdellovibrio bacteriovorus</name>
    <dbReference type="NCBI Taxonomy" id="959"/>
    <lineage>
        <taxon>Bacteria</taxon>
        <taxon>Pseudomonadati</taxon>
        <taxon>Bdellovibrionota</taxon>
        <taxon>Bdellovibrionia</taxon>
        <taxon>Bdellovibrionales</taxon>
        <taxon>Pseudobdellovibrionaceae</taxon>
        <taxon>Bdellovibrio</taxon>
    </lineage>
</organism>
<accession>A0A150WSQ5</accession>
<dbReference type="Proteomes" id="UP000075320">
    <property type="component" value="Unassembled WGS sequence"/>
</dbReference>
<evidence type="ECO:0008006" key="3">
    <source>
        <dbReference type="Google" id="ProtNLM"/>
    </source>
</evidence>
<dbReference type="AlphaFoldDB" id="A0A150WSQ5"/>